<protein>
    <submittedName>
        <fullName evidence="2">Uncharacterized protein</fullName>
    </submittedName>
</protein>
<gene>
    <name evidence="2" type="ORF">Acr_00g0004130</name>
    <name evidence="3" type="ORF">Acr_00g0004220</name>
    <name evidence="4" type="ORF">Acr_00g0004270</name>
</gene>
<dbReference type="AlphaFoldDB" id="A0A7J0D955"/>
<dbReference type="EMBL" id="BJWL01000057">
    <property type="protein sequence ID" value="GFS28848.1"/>
    <property type="molecule type" value="Genomic_DNA"/>
</dbReference>
<reference evidence="5" key="1">
    <citation type="submission" date="2019-07" db="EMBL/GenBank/DDBJ databases">
        <title>De Novo Assembly of kiwifruit Actinidia rufa.</title>
        <authorList>
            <person name="Sugita-Konishi S."/>
            <person name="Sato K."/>
            <person name="Mori E."/>
            <person name="Abe Y."/>
            <person name="Kisaki G."/>
            <person name="Hamano K."/>
            <person name="Suezawa K."/>
            <person name="Otani M."/>
            <person name="Fukuda T."/>
            <person name="Manabe T."/>
            <person name="Gomi K."/>
            <person name="Tabuchi M."/>
            <person name="Akimitsu K."/>
            <person name="Kataoka I."/>
        </authorList>
    </citation>
    <scope>NUCLEOTIDE SEQUENCE [LARGE SCALE GENOMIC DNA]</scope>
    <source>
        <strain evidence="5">cv. Fuchu</strain>
    </source>
</reference>
<evidence type="ECO:0000256" key="1">
    <source>
        <dbReference type="SAM" id="MobiDB-lite"/>
    </source>
</evidence>
<reference evidence="2" key="2">
    <citation type="submission" date="2020-08" db="EMBL/GenBank/DDBJ databases">
        <title>De Novo Assembly of kiwifruit Actinidia rufa.</title>
        <authorList>
            <person name="Sugita-Konishi S."/>
            <person name="Sato K."/>
            <person name="Mori E."/>
            <person name="Abe Y."/>
            <person name="Kisaki G."/>
            <person name="Hamano K."/>
            <person name="Suezawa K."/>
            <person name="Otani M."/>
            <person name="Fukuda T."/>
            <person name="Manabe T."/>
            <person name="Gomi K."/>
            <person name="Tabuchi M."/>
            <person name="Akimitsu K."/>
            <person name="Kataoka I."/>
        </authorList>
    </citation>
    <scope>NUCLEOTIDE SEQUENCE</scope>
    <source>
        <strain evidence="5">cv. Fuchu</strain>
        <strain evidence="2">Fuchu</strain>
    </source>
</reference>
<evidence type="ECO:0000313" key="5">
    <source>
        <dbReference type="Proteomes" id="UP000585474"/>
    </source>
</evidence>
<dbReference type="EMBL" id="BJWL01000056">
    <property type="protein sequence ID" value="GFS28826.1"/>
    <property type="molecule type" value="Genomic_DNA"/>
</dbReference>
<accession>A0A7J0D955</accession>
<proteinExistence type="predicted"/>
<sequence length="118" mass="13144">MRSSSAKASNYNHGRPSERRFAACTGMMASFDKDVECILAERMTSRRGVPAYKLFEMEGTYRTRSIMGTSGRAVAIRGSDPALHRRRLDEGRSNSLSAARESKKKLLSAPTREIRCAL</sequence>
<evidence type="ECO:0000313" key="3">
    <source>
        <dbReference type="EMBL" id="GFS28839.1"/>
    </source>
</evidence>
<dbReference type="EMBL" id="BJWL01000056">
    <property type="protein sequence ID" value="GFS28839.1"/>
    <property type="molecule type" value="Genomic_DNA"/>
</dbReference>
<evidence type="ECO:0000313" key="4">
    <source>
        <dbReference type="EMBL" id="GFS28848.1"/>
    </source>
</evidence>
<keyword evidence="5" id="KW-1185">Reference proteome</keyword>
<organism evidence="2 5">
    <name type="scientific">Actinidia rufa</name>
    <dbReference type="NCBI Taxonomy" id="165716"/>
    <lineage>
        <taxon>Eukaryota</taxon>
        <taxon>Viridiplantae</taxon>
        <taxon>Streptophyta</taxon>
        <taxon>Embryophyta</taxon>
        <taxon>Tracheophyta</taxon>
        <taxon>Spermatophyta</taxon>
        <taxon>Magnoliopsida</taxon>
        <taxon>eudicotyledons</taxon>
        <taxon>Gunneridae</taxon>
        <taxon>Pentapetalae</taxon>
        <taxon>asterids</taxon>
        <taxon>Ericales</taxon>
        <taxon>Actinidiaceae</taxon>
        <taxon>Actinidia</taxon>
    </lineage>
</organism>
<evidence type="ECO:0000313" key="2">
    <source>
        <dbReference type="EMBL" id="GFS28826.1"/>
    </source>
</evidence>
<comment type="caution">
    <text evidence="2">The sequence shown here is derived from an EMBL/GenBank/DDBJ whole genome shotgun (WGS) entry which is preliminary data.</text>
</comment>
<dbReference type="Proteomes" id="UP000585474">
    <property type="component" value="Unassembled WGS sequence"/>
</dbReference>
<name>A0A7J0D955_9ERIC</name>
<feature type="region of interest" description="Disordered" evidence="1">
    <location>
        <begin position="79"/>
        <end position="110"/>
    </location>
</feature>